<accession>A0A383VN31</accession>
<organism evidence="2 3">
    <name type="scientific">Tetradesmus obliquus</name>
    <name type="common">Green alga</name>
    <name type="synonym">Acutodesmus obliquus</name>
    <dbReference type="NCBI Taxonomy" id="3088"/>
    <lineage>
        <taxon>Eukaryota</taxon>
        <taxon>Viridiplantae</taxon>
        <taxon>Chlorophyta</taxon>
        <taxon>core chlorophytes</taxon>
        <taxon>Chlorophyceae</taxon>
        <taxon>CS clade</taxon>
        <taxon>Sphaeropleales</taxon>
        <taxon>Scenedesmaceae</taxon>
        <taxon>Tetradesmus</taxon>
    </lineage>
</organism>
<evidence type="ECO:0000313" key="3">
    <source>
        <dbReference type="Proteomes" id="UP000256970"/>
    </source>
</evidence>
<evidence type="ECO:0000256" key="1">
    <source>
        <dbReference type="SAM" id="MobiDB-lite"/>
    </source>
</evidence>
<dbReference type="EMBL" id="FNXT01000714">
    <property type="protein sequence ID" value="SZX66571.1"/>
    <property type="molecule type" value="Genomic_DNA"/>
</dbReference>
<protein>
    <submittedName>
        <fullName evidence="2">Uncharacterized protein</fullName>
    </submittedName>
</protein>
<name>A0A383VN31_TETOB</name>
<feature type="compositionally biased region" description="Pro residues" evidence="1">
    <location>
        <begin position="51"/>
        <end position="69"/>
    </location>
</feature>
<feature type="region of interest" description="Disordered" evidence="1">
    <location>
        <begin position="41"/>
        <end position="72"/>
    </location>
</feature>
<dbReference type="Proteomes" id="UP000256970">
    <property type="component" value="Unassembled WGS sequence"/>
</dbReference>
<sequence>MRSATALQGRVCTCWCPQLQHSPHHRRLLVARPAVERDLDWDPAIKRGPVTAPPRGSPPPPPPPSPPPKTGLDWLEVPFKSRRNIVISMVVGTSAVWFWNKKVLPPVDIGTPPPDFPFQLAGYTDIAPEEFVYARTPQGNWVASAADPAGRVFVIDQAGDLYYDSGNPQVGVYALDPQGNLFNIYRDESGQRTITPVGNISQMQRFKISEIAGLKLDKDVTIVAMADGSSVPLPPGSGMVDKDGKFVPPGELVEGMQLAPPDNPFARLMGKSPAYEVNRYEVDPNDPRPYDRQLYDQTLLDDPDLPGYQPALPRGFSLTDLAREVEAEEQARAKRRRSPF</sequence>
<evidence type="ECO:0000313" key="2">
    <source>
        <dbReference type="EMBL" id="SZX66571.1"/>
    </source>
</evidence>
<reference evidence="2 3" key="1">
    <citation type="submission" date="2016-10" db="EMBL/GenBank/DDBJ databases">
        <authorList>
            <person name="Cai Z."/>
        </authorList>
    </citation>
    <scope>NUCLEOTIDE SEQUENCE [LARGE SCALE GENOMIC DNA]</scope>
</reference>
<keyword evidence="3" id="KW-1185">Reference proteome</keyword>
<dbReference type="AlphaFoldDB" id="A0A383VN31"/>
<gene>
    <name evidence="2" type="ORF">BQ4739_LOCUS6974</name>
</gene>
<proteinExistence type="predicted"/>